<dbReference type="InterPro" id="IPR004845">
    <property type="entry name" value="T2SS_GspD_CS"/>
</dbReference>
<dbReference type="PANTHER" id="PTHR30604">
    <property type="entry name" value="PROTEIN TRANSPORT PROTEIN HOFQ"/>
    <property type="match status" value="1"/>
</dbReference>
<evidence type="ECO:0000256" key="10">
    <source>
        <dbReference type="ARBA" id="ARBA00024678"/>
    </source>
</evidence>
<dbReference type="RefSeq" id="WP_045536552.1">
    <property type="nucleotide sequence ID" value="NZ_AP014569.1"/>
</dbReference>
<feature type="domain" description="Secretin/TonB short N-terminal" evidence="13">
    <location>
        <begin position="308"/>
        <end position="356"/>
    </location>
</feature>
<dbReference type="Proteomes" id="UP000066014">
    <property type="component" value="Chromosome"/>
</dbReference>
<evidence type="ECO:0000256" key="12">
    <source>
        <dbReference type="RuleBase" id="RU004004"/>
    </source>
</evidence>
<evidence type="ECO:0000256" key="2">
    <source>
        <dbReference type="ARBA" id="ARBA00006304"/>
    </source>
</evidence>
<dbReference type="Pfam" id="PF00263">
    <property type="entry name" value="Secretin"/>
    <property type="match status" value="1"/>
</dbReference>
<evidence type="ECO:0000256" key="6">
    <source>
        <dbReference type="ARBA" id="ARBA00022927"/>
    </source>
</evidence>
<dbReference type="Gene3D" id="3.30.1370.130">
    <property type="match status" value="1"/>
</dbReference>
<name>A0A060NNG9_9BURK</name>
<dbReference type="AlphaFoldDB" id="A0A060NNG9"/>
<comment type="function">
    <text evidence="10">Required for type IV pilus biogenesis and competence. Could function as a pore for exit of the pilus but also as a channel for entry of heme and antimicrobial agents and uptake of transforming DNA.</text>
</comment>
<comment type="similarity">
    <text evidence="2">Belongs to the bacterial secretin family. PilQ subfamily.</text>
</comment>
<evidence type="ECO:0000313" key="14">
    <source>
        <dbReference type="EMBL" id="BAO84111.1"/>
    </source>
</evidence>
<dbReference type="GO" id="GO:0009306">
    <property type="term" value="P:protein secretion"/>
    <property type="evidence" value="ECO:0007669"/>
    <property type="project" value="InterPro"/>
</dbReference>
<evidence type="ECO:0000313" key="15">
    <source>
        <dbReference type="Proteomes" id="UP000066014"/>
    </source>
</evidence>
<dbReference type="HOGENOM" id="CLU_006756_0_2_4"/>
<reference evidence="14 15" key="1">
    <citation type="journal article" date="2014" name="Nat. Commun.">
        <title>Physiological and genomic features of highly alkaliphilic hydrogen-utilizing Betaproteobacteria from a continental serpentinizing site.</title>
        <authorList>
            <person name="Suzuki S."/>
            <person name="Kuenen J.G."/>
            <person name="Schipper K."/>
            <person name="van der Velde S."/>
            <person name="Ishii S."/>
            <person name="Wu A."/>
            <person name="Sorokin D.Y."/>
            <person name="Tenney A."/>
            <person name="Meng X.Y."/>
            <person name="Morrill P.L."/>
            <person name="Kamagata Y."/>
            <person name="Muyzer G."/>
            <person name="Nealson K.H."/>
        </authorList>
    </citation>
    <scope>NUCLEOTIDE SEQUENCE [LARGE SCALE GENOMIC DNA]</scope>
    <source>
        <strain evidence="14 15">B1</strain>
    </source>
</reference>
<dbReference type="OrthoDB" id="9779724at2"/>
<dbReference type="InterPro" id="IPR011662">
    <property type="entry name" value="Secretin/TonB_short_N"/>
</dbReference>
<keyword evidence="5" id="KW-0732">Signal</keyword>
<dbReference type="InterPro" id="IPR001775">
    <property type="entry name" value="GspD/PilQ"/>
</dbReference>
<dbReference type="NCBIfam" id="TIGR02515">
    <property type="entry name" value="IV_pilus_PilQ"/>
    <property type="match status" value="1"/>
</dbReference>
<dbReference type="Gene3D" id="2.60.40.3470">
    <property type="match status" value="1"/>
</dbReference>
<dbReference type="GO" id="GO:0030420">
    <property type="term" value="P:establishment of competence for transformation"/>
    <property type="evidence" value="ECO:0007669"/>
    <property type="project" value="UniProtKB-KW"/>
</dbReference>
<dbReference type="PRINTS" id="PR00811">
    <property type="entry name" value="BCTERIALGSPD"/>
</dbReference>
<dbReference type="Gene3D" id="2.60.40.3500">
    <property type="match status" value="1"/>
</dbReference>
<comment type="subcellular location">
    <subcellularLocation>
        <location evidence="1 12">Cell outer membrane</location>
    </subcellularLocation>
</comment>
<keyword evidence="15" id="KW-1185">Reference proteome</keyword>
<dbReference type="EMBL" id="AP014569">
    <property type="protein sequence ID" value="BAO84111.1"/>
    <property type="molecule type" value="Genomic_DNA"/>
</dbReference>
<evidence type="ECO:0000256" key="9">
    <source>
        <dbReference type="ARBA" id="ARBA00023287"/>
    </source>
</evidence>
<dbReference type="Pfam" id="PF03958">
    <property type="entry name" value="Secretin_N"/>
    <property type="match status" value="1"/>
</dbReference>
<dbReference type="InterPro" id="IPR013355">
    <property type="entry name" value="Pilus_4_PilQ"/>
</dbReference>
<keyword evidence="8" id="KW-0998">Cell outer membrane</keyword>
<evidence type="ECO:0000256" key="3">
    <source>
        <dbReference type="ARBA" id="ARBA00014124"/>
    </source>
</evidence>
<evidence type="ECO:0000256" key="1">
    <source>
        <dbReference type="ARBA" id="ARBA00004442"/>
    </source>
</evidence>
<protein>
    <recommendedName>
        <fullName evidence="3">Type IV pilus biogenesis and competence protein PilQ</fullName>
    </recommendedName>
</protein>
<keyword evidence="4 12" id="KW-0813">Transport</keyword>
<dbReference type="PANTHER" id="PTHR30604:SF1">
    <property type="entry name" value="DNA UTILIZATION PROTEIN HOFQ"/>
    <property type="match status" value="1"/>
</dbReference>
<dbReference type="PROSITE" id="PS00875">
    <property type="entry name" value="T2SP_D"/>
    <property type="match status" value="1"/>
</dbReference>
<organism evidence="14 15">
    <name type="scientific">Serpentinimonas maccroryi</name>
    <dbReference type="NCBI Taxonomy" id="1458426"/>
    <lineage>
        <taxon>Bacteria</taxon>
        <taxon>Pseudomonadati</taxon>
        <taxon>Pseudomonadota</taxon>
        <taxon>Betaproteobacteria</taxon>
        <taxon>Burkholderiales</taxon>
        <taxon>Comamonadaceae</taxon>
        <taxon>Serpentinimonas</taxon>
    </lineage>
</organism>
<dbReference type="InterPro" id="IPR051808">
    <property type="entry name" value="Type_IV_pilus_biogenesis"/>
</dbReference>
<evidence type="ECO:0000256" key="8">
    <source>
        <dbReference type="ARBA" id="ARBA00023237"/>
    </source>
</evidence>
<dbReference type="InterPro" id="IPR005644">
    <property type="entry name" value="NolW-like"/>
</dbReference>
<accession>A0A060NNG9</accession>
<evidence type="ECO:0000256" key="11">
    <source>
        <dbReference type="ARBA" id="ARBA00025897"/>
    </source>
</evidence>
<keyword evidence="7" id="KW-0472">Membrane</keyword>
<dbReference type="GO" id="GO:0009279">
    <property type="term" value="C:cell outer membrane"/>
    <property type="evidence" value="ECO:0007669"/>
    <property type="project" value="UniProtKB-SubCell"/>
</dbReference>
<dbReference type="InterPro" id="IPR038591">
    <property type="entry name" value="NolW-like_sf"/>
</dbReference>
<dbReference type="Pfam" id="PF11741">
    <property type="entry name" value="AMIN"/>
    <property type="match status" value="2"/>
</dbReference>
<comment type="subunit">
    <text evidence="11">Homododecamer. Tetramer of trimer.</text>
</comment>
<evidence type="ECO:0000256" key="5">
    <source>
        <dbReference type="ARBA" id="ARBA00022729"/>
    </source>
</evidence>
<dbReference type="Gene3D" id="3.30.1370.120">
    <property type="match status" value="1"/>
</dbReference>
<dbReference type="InterPro" id="IPR021731">
    <property type="entry name" value="AMIN_dom"/>
</dbReference>
<sequence length="706" mass="76848">MNTHHQNLYPQTLSRYSRYALLACTLMMSGWVQAQLAIQSLTVAAQGGGGELVRIQTNEPLRQLPAGFSMQAPARIALDIPGASNATGQNLFELNQGNLRSANVVQAGDRTRIVLNLSQPVGYELRIEGNTLLVQLQPGAQAAAPAAGGALGAAFAAAGPAARTQPLVDIDFRRGAQNAGRVLVELASSQTGVDVRQQGRNLVVEFQQSSLPEGLRRRLDVSDFGTPVQTVTATQVGDRVRLLVEPTGNWEHSAIQTDNRFVLEVREVRQEANRQGQQPNFTGDKISLNFQNIEVRSLLQVIADFSNFNIITSDTVTGSLTMRLRDVPWDQALDTVLQAKNLGMRRTGNVIWIAPRTEILAKEREVLEAAQAIRGLEPVRTQSFRLNFARAQEVAEHLTTAVGTGENEVRILSSQGSVFAEPRTNQLFVTDIASKLEEIQTLIQTLDVPMRQVLIEARIVEAEDSFGRNLGVRFGGRIADPVTLARHNGNRVQTTLGFGSIGATGAGNSNVTNIPTPTIGSGTFAFSLFNPSVTRLLNLEIEASESDRRLKTIASPRVVTADQREATIEDGRKIPFLRRDADGNTTIEFIDASLKLVVTPQITPDGDVIMQLRVNNDTPIVFNGQTAVQTKSVQTQVLVENGGTVVIGGIYTQEETNNQARVPVLGELPVLGNLFRSNQTSTRRTELLVFITPRVLTEMSALGPRR</sequence>
<dbReference type="SMART" id="SM00965">
    <property type="entry name" value="STN"/>
    <property type="match status" value="1"/>
</dbReference>
<evidence type="ECO:0000256" key="7">
    <source>
        <dbReference type="ARBA" id="ARBA00023136"/>
    </source>
</evidence>
<dbReference type="KEGG" id="cbab:SMCB_1883"/>
<keyword evidence="9" id="KW-0178">Competence</keyword>
<dbReference type="STRING" id="1458426.SMCB_1883"/>
<keyword evidence="6" id="KW-0653">Protein transport</keyword>
<dbReference type="InterPro" id="IPR004846">
    <property type="entry name" value="T2SS/T3SS_dom"/>
</dbReference>
<gene>
    <name evidence="14" type="ORF">SMCB_1883</name>
</gene>
<dbReference type="Pfam" id="PF07660">
    <property type="entry name" value="STN"/>
    <property type="match status" value="1"/>
</dbReference>
<evidence type="ECO:0000259" key="13">
    <source>
        <dbReference type="SMART" id="SM00965"/>
    </source>
</evidence>
<proteinExistence type="inferred from homology"/>
<evidence type="ECO:0000256" key="4">
    <source>
        <dbReference type="ARBA" id="ARBA00022448"/>
    </source>
</evidence>